<dbReference type="Gene3D" id="4.10.220.110">
    <property type="match status" value="1"/>
</dbReference>
<dbReference type="RefSeq" id="WP_113619120.1">
    <property type="nucleotide sequence ID" value="NZ_QFFJ01000002.1"/>
</dbReference>
<dbReference type="Pfam" id="PF04717">
    <property type="entry name" value="Phage_base_V"/>
    <property type="match status" value="1"/>
</dbReference>
<dbReference type="Gene3D" id="2.30.110.50">
    <property type="match status" value="1"/>
</dbReference>
<evidence type="ECO:0000313" key="2">
    <source>
        <dbReference type="EMBL" id="RBL90371.1"/>
    </source>
</evidence>
<proteinExistence type="predicted"/>
<keyword evidence="3" id="KW-1185">Reference proteome</keyword>
<dbReference type="InterPro" id="IPR006531">
    <property type="entry name" value="Gp5/Vgr_OB"/>
</dbReference>
<protein>
    <recommendedName>
        <fullName evidence="1">Gp5/Type VI secretion system Vgr protein OB-fold domain-containing protein</fullName>
    </recommendedName>
</protein>
<dbReference type="EMBL" id="QFFJ01000002">
    <property type="protein sequence ID" value="RBL90371.1"/>
    <property type="molecule type" value="Genomic_DNA"/>
</dbReference>
<gene>
    <name evidence="2" type="ORF">DF182_28325</name>
</gene>
<sequence>MAQLTNATFSIGGNPVSQFTSFSLSQRIFDHHQFTFVCPAQTIDGVTGLFSSSREMIGSAFEAHISGVGLKGDLLFNGIITGVETSRVNGEYGEVIISGHSPTVMLDSGPHCKTWEQKNLKSIAQDILKFFPQQQLSPKVQPLHREPFEYMVQYKETAWAFLQRLTAECGEWLFWDGRNLVIGPPDGTEKTKLFYGSHLSHFSINLNARPAGMQYMGWDYQSSQLHTSRPLSESVHQKAGLNSLGEKVYEKAQTIYATQPKQWNFRFADSKKQQDEMATLRNAMESTRMIHLTGKSGHPGLAIGAKAEIANMNVFNGDAEEYGEYLITEINHFVDTKGDYSNQFTAIPSSIQLPPVTIPESPVCEAQSAIVTDNHDPQGLGRVRVKFHWMNGEEKTPWIRVMSSHAGGGKGIFFIPELEEEVIIGFEGDNPIKPYMLGTVYHGRASNSFSNPGNDIKTIQTRSGTKIRMDDAAGSVFVEDPSGNTWFMDGNGNISVQAPHNIRINAGQDIQLNAGQNMEINVGNDFSHIIGNKALLLAMNQLFIQTPFMNQLVSNYLHTQAGTALFNTLTELKFESPEMYLSGEKKLFLHSDTVATLNSKGKTEIKGAQGNAHTNVADKFQKSKPEKVALAMVHFRPETSYAGEFGFDWLRADDNGLTTEPAYEKIIEGGYSTLTDASGNRRDLTKTEAYDKLKKEYLTLPIERKAPPAGSPPPVQAPSTEYFVPYLTLFSKEFVNTLTLPAGAVKPKYEATLRILVDIEENLDKLEFEFDTKVFSLDKTTLSDKNVTGGLKQSASNTIKITCLKDFDRDSEIRIYAYPQGVTAKSKAEQLAARRLAGKIRVLRNGKKVRRTRNFALVGIDTNINAIAQGRFKAQEKINLYNALHQALIVPTVVETTLDLTGVADFQNGGKHVDGNNIAYLDKNNPNRANPTLYPDVQKAFFNDKDAHGKPKNQQYKRGYFTIFVFGVESNIPGVLGAVQDIGKTNVIMFTLSGGGDDCTLNHETFHGLGLCHTHRDAIPVDMPGYRYIYPNAIASSLQPAANPTDATDNIMSYQSVAITSWHWQWKIINTKI</sequence>
<accession>A0A365XWJ9</accession>
<reference evidence="2 3" key="1">
    <citation type="submission" date="2018-05" db="EMBL/GenBank/DDBJ databases">
        <title>Chitinophaga sp. K3CV102501T nov., isolated from isolated from a monsoon evergreen broad-leaved forest soil.</title>
        <authorList>
            <person name="Lv Y."/>
        </authorList>
    </citation>
    <scope>NUCLEOTIDE SEQUENCE [LARGE SCALE GENOMIC DNA]</scope>
    <source>
        <strain evidence="2 3">GDMCC 1.1325</strain>
    </source>
</reference>
<evidence type="ECO:0000259" key="1">
    <source>
        <dbReference type="Pfam" id="PF04717"/>
    </source>
</evidence>
<dbReference type="SUPFAM" id="SSF69255">
    <property type="entry name" value="gp5 N-terminal domain-like"/>
    <property type="match status" value="1"/>
</dbReference>
<name>A0A365XWJ9_9BACT</name>
<organism evidence="2 3">
    <name type="scientific">Chitinophaga flava</name>
    <dbReference type="NCBI Taxonomy" id="2259036"/>
    <lineage>
        <taxon>Bacteria</taxon>
        <taxon>Pseudomonadati</taxon>
        <taxon>Bacteroidota</taxon>
        <taxon>Chitinophagia</taxon>
        <taxon>Chitinophagales</taxon>
        <taxon>Chitinophagaceae</taxon>
        <taxon>Chitinophaga</taxon>
    </lineage>
</organism>
<dbReference type="SUPFAM" id="SSF69279">
    <property type="entry name" value="Phage tail proteins"/>
    <property type="match status" value="2"/>
</dbReference>
<dbReference type="Proteomes" id="UP000253410">
    <property type="component" value="Unassembled WGS sequence"/>
</dbReference>
<dbReference type="Gene3D" id="3.55.50.10">
    <property type="entry name" value="Baseplate protein-like domains"/>
    <property type="match status" value="1"/>
</dbReference>
<feature type="domain" description="Gp5/Type VI secretion system Vgr protein OB-fold" evidence="1">
    <location>
        <begin position="368"/>
        <end position="441"/>
    </location>
</feature>
<dbReference type="OrthoDB" id="7033094at2"/>
<comment type="caution">
    <text evidence="2">The sequence shown here is derived from an EMBL/GenBank/DDBJ whole genome shotgun (WGS) entry which is preliminary data.</text>
</comment>
<dbReference type="Gene3D" id="2.40.50.230">
    <property type="entry name" value="Gp5 N-terminal domain"/>
    <property type="match status" value="1"/>
</dbReference>
<dbReference type="SUPFAM" id="SSF69349">
    <property type="entry name" value="Phage fibre proteins"/>
    <property type="match status" value="1"/>
</dbReference>
<evidence type="ECO:0000313" key="3">
    <source>
        <dbReference type="Proteomes" id="UP000253410"/>
    </source>
</evidence>
<dbReference type="Pfam" id="PF05954">
    <property type="entry name" value="Phage_GPD"/>
    <property type="match status" value="1"/>
</dbReference>
<dbReference type="AlphaFoldDB" id="A0A365XWJ9"/>
<dbReference type="InterPro" id="IPR037026">
    <property type="entry name" value="Vgr_OB-fold_dom_sf"/>
</dbReference>